<dbReference type="Proteomes" id="UP000053989">
    <property type="component" value="Unassembled WGS sequence"/>
</dbReference>
<sequence>MMTERHSERRSSVHTLDSVRTIDGGGKGTWKNRVNFTFACEYARGRCNRWCRWHVAQMRVESAQSALSITSRVRCG</sequence>
<dbReference type="AlphaFoldDB" id="A0A0C3A4E0"/>
<gene>
    <name evidence="2" type="ORF">SCLCIDRAFT_995172</name>
</gene>
<reference evidence="2 3" key="1">
    <citation type="submission" date="2014-04" db="EMBL/GenBank/DDBJ databases">
        <authorList>
            <consortium name="DOE Joint Genome Institute"/>
            <person name="Kuo A."/>
            <person name="Kohler A."/>
            <person name="Nagy L.G."/>
            <person name="Floudas D."/>
            <person name="Copeland A."/>
            <person name="Barry K.W."/>
            <person name="Cichocki N."/>
            <person name="Veneault-Fourrey C."/>
            <person name="LaButti K."/>
            <person name="Lindquist E.A."/>
            <person name="Lipzen A."/>
            <person name="Lundell T."/>
            <person name="Morin E."/>
            <person name="Murat C."/>
            <person name="Sun H."/>
            <person name="Tunlid A."/>
            <person name="Henrissat B."/>
            <person name="Grigoriev I.V."/>
            <person name="Hibbett D.S."/>
            <person name="Martin F."/>
            <person name="Nordberg H.P."/>
            <person name="Cantor M.N."/>
            <person name="Hua S.X."/>
        </authorList>
    </citation>
    <scope>NUCLEOTIDE SEQUENCE [LARGE SCALE GENOMIC DNA]</scope>
    <source>
        <strain evidence="2 3">Foug A</strain>
    </source>
</reference>
<accession>A0A0C3A4E0</accession>
<reference evidence="3" key="2">
    <citation type="submission" date="2015-01" db="EMBL/GenBank/DDBJ databases">
        <title>Evolutionary Origins and Diversification of the Mycorrhizal Mutualists.</title>
        <authorList>
            <consortium name="DOE Joint Genome Institute"/>
            <consortium name="Mycorrhizal Genomics Consortium"/>
            <person name="Kohler A."/>
            <person name="Kuo A."/>
            <person name="Nagy L.G."/>
            <person name="Floudas D."/>
            <person name="Copeland A."/>
            <person name="Barry K.W."/>
            <person name="Cichocki N."/>
            <person name="Veneault-Fourrey C."/>
            <person name="LaButti K."/>
            <person name="Lindquist E.A."/>
            <person name="Lipzen A."/>
            <person name="Lundell T."/>
            <person name="Morin E."/>
            <person name="Murat C."/>
            <person name="Riley R."/>
            <person name="Ohm R."/>
            <person name="Sun H."/>
            <person name="Tunlid A."/>
            <person name="Henrissat B."/>
            <person name="Grigoriev I.V."/>
            <person name="Hibbett D.S."/>
            <person name="Martin F."/>
        </authorList>
    </citation>
    <scope>NUCLEOTIDE SEQUENCE [LARGE SCALE GENOMIC DNA]</scope>
    <source>
        <strain evidence="3">Foug A</strain>
    </source>
</reference>
<feature type="compositionally biased region" description="Basic and acidic residues" evidence="1">
    <location>
        <begin position="1"/>
        <end position="11"/>
    </location>
</feature>
<dbReference type="HOGENOM" id="CLU_2655935_0_0_1"/>
<protein>
    <submittedName>
        <fullName evidence="2">Uncharacterized protein</fullName>
    </submittedName>
</protein>
<proteinExistence type="predicted"/>
<dbReference type="EMBL" id="KN822072">
    <property type="protein sequence ID" value="KIM59557.1"/>
    <property type="molecule type" value="Genomic_DNA"/>
</dbReference>
<organism evidence="2 3">
    <name type="scientific">Scleroderma citrinum Foug A</name>
    <dbReference type="NCBI Taxonomy" id="1036808"/>
    <lineage>
        <taxon>Eukaryota</taxon>
        <taxon>Fungi</taxon>
        <taxon>Dikarya</taxon>
        <taxon>Basidiomycota</taxon>
        <taxon>Agaricomycotina</taxon>
        <taxon>Agaricomycetes</taxon>
        <taxon>Agaricomycetidae</taxon>
        <taxon>Boletales</taxon>
        <taxon>Sclerodermatineae</taxon>
        <taxon>Sclerodermataceae</taxon>
        <taxon>Scleroderma</taxon>
    </lineage>
</organism>
<keyword evidence="3" id="KW-1185">Reference proteome</keyword>
<dbReference type="InParanoid" id="A0A0C3A4E0"/>
<name>A0A0C3A4E0_9AGAM</name>
<evidence type="ECO:0000313" key="3">
    <source>
        <dbReference type="Proteomes" id="UP000053989"/>
    </source>
</evidence>
<feature type="region of interest" description="Disordered" evidence="1">
    <location>
        <begin position="1"/>
        <end position="25"/>
    </location>
</feature>
<evidence type="ECO:0000256" key="1">
    <source>
        <dbReference type="SAM" id="MobiDB-lite"/>
    </source>
</evidence>
<evidence type="ECO:0000313" key="2">
    <source>
        <dbReference type="EMBL" id="KIM59557.1"/>
    </source>
</evidence>